<gene>
    <name evidence="1" type="ORF">ACFTOW_17540</name>
</gene>
<organism evidence="1 2">
    <name type="scientific">Lacimonas salitolerans</name>
    <dbReference type="NCBI Taxonomy" id="1323750"/>
    <lineage>
        <taxon>Bacteria</taxon>
        <taxon>Pseudomonadati</taxon>
        <taxon>Pseudomonadota</taxon>
        <taxon>Alphaproteobacteria</taxon>
        <taxon>Rhodobacterales</taxon>
        <taxon>Paracoccaceae</taxon>
        <taxon>Lacimonas</taxon>
    </lineage>
</organism>
<evidence type="ECO:0000313" key="2">
    <source>
        <dbReference type="Proteomes" id="UP001597186"/>
    </source>
</evidence>
<comment type="caution">
    <text evidence="1">The sequence shown here is derived from an EMBL/GenBank/DDBJ whole genome shotgun (WGS) entry which is preliminary data.</text>
</comment>
<name>A0ABW4EL15_9RHOB</name>
<protein>
    <submittedName>
        <fullName evidence="1">Uncharacterized protein</fullName>
    </submittedName>
</protein>
<reference evidence="2" key="1">
    <citation type="journal article" date="2019" name="Int. J. Syst. Evol. Microbiol.">
        <title>The Global Catalogue of Microorganisms (GCM) 10K type strain sequencing project: providing services to taxonomists for standard genome sequencing and annotation.</title>
        <authorList>
            <consortium name="The Broad Institute Genomics Platform"/>
            <consortium name="The Broad Institute Genome Sequencing Center for Infectious Disease"/>
            <person name="Wu L."/>
            <person name="Ma J."/>
        </authorList>
    </citation>
    <scope>NUCLEOTIDE SEQUENCE [LARGE SCALE GENOMIC DNA]</scope>
    <source>
        <strain evidence="2">CGMCC 1.12477</strain>
    </source>
</reference>
<dbReference type="RefSeq" id="WP_379918120.1">
    <property type="nucleotide sequence ID" value="NZ_JBHUDD010000155.1"/>
</dbReference>
<dbReference type="Proteomes" id="UP001597186">
    <property type="component" value="Unassembled WGS sequence"/>
</dbReference>
<keyword evidence="2" id="KW-1185">Reference proteome</keyword>
<sequence>MKRAQIAYLADIPPKRFDLLAERDHLPFPKRGGGNYTLAEALALRLIAMSTSVDGFGGISPADARSLVVNAMGWIADRYGSNHPGSFVGSDTAVWIAGAEFTGQTKEGDAEVWRAWFAGALDELPRWAAEQLDPSKPGLDALRAPHMSRVFAALNVTTAAYEVLTRANEMGISEDEQR</sequence>
<evidence type="ECO:0000313" key="1">
    <source>
        <dbReference type="EMBL" id="MFD1511187.1"/>
    </source>
</evidence>
<accession>A0ABW4EL15</accession>
<dbReference type="EMBL" id="JBHUDD010000155">
    <property type="protein sequence ID" value="MFD1511187.1"/>
    <property type="molecule type" value="Genomic_DNA"/>
</dbReference>
<proteinExistence type="predicted"/>